<dbReference type="InterPro" id="IPR020846">
    <property type="entry name" value="MFS_dom"/>
</dbReference>
<dbReference type="SUPFAM" id="SSF103473">
    <property type="entry name" value="MFS general substrate transporter"/>
    <property type="match status" value="1"/>
</dbReference>
<dbReference type="PANTHER" id="PTHR23504">
    <property type="entry name" value="MAJOR FACILITATOR SUPERFAMILY DOMAIN-CONTAINING PROTEIN 10"/>
    <property type="match status" value="1"/>
</dbReference>
<dbReference type="PROSITE" id="PS50850">
    <property type="entry name" value="MFS"/>
    <property type="match status" value="1"/>
</dbReference>
<dbReference type="GO" id="GO:0009705">
    <property type="term" value="C:plant-type vacuole membrane"/>
    <property type="evidence" value="ECO:0007669"/>
    <property type="project" value="TreeGrafter"/>
</dbReference>
<feature type="non-terminal residue" evidence="8">
    <location>
        <position position="216"/>
    </location>
</feature>
<evidence type="ECO:0000259" key="7">
    <source>
        <dbReference type="PROSITE" id="PS50850"/>
    </source>
</evidence>
<dbReference type="GO" id="GO:0022821">
    <property type="term" value="F:solute:potassium antiporter activity"/>
    <property type="evidence" value="ECO:0007669"/>
    <property type="project" value="TreeGrafter"/>
</dbReference>
<evidence type="ECO:0000313" key="8">
    <source>
        <dbReference type="EMBL" id="ESR45732.1"/>
    </source>
</evidence>
<feature type="domain" description="Major facilitator superfamily (MFS) profile" evidence="7">
    <location>
        <begin position="1"/>
        <end position="216"/>
    </location>
</feature>
<keyword evidence="5 6" id="KW-0472">Membrane</keyword>
<evidence type="ECO:0000256" key="2">
    <source>
        <dbReference type="ARBA" id="ARBA00022448"/>
    </source>
</evidence>
<gene>
    <name evidence="8" type="ORF">CICLE_v10003550mg</name>
</gene>
<dbReference type="GO" id="GO:0005886">
    <property type="term" value="C:plasma membrane"/>
    <property type="evidence" value="ECO:0007669"/>
    <property type="project" value="TreeGrafter"/>
</dbReference>
<keyword evidence="9" id="KW-1185">Reference proteome</keyword>
<dbReference type="EMBL" id="KI536799">
    <property type="protein sequence ID" value="ESR45732.1"/>
    <property type="molecule type" value="Genomic_DNA"/>
</dbReference>
<proteinExistence type="predicted"/>
<dbReference type="eggNOG" id="KOG2615">
    <property type="taxonomic scope" value="Eukaryota"/>
</dbReference>
<evidence type="ECO:0000256" key="1">
    <source>
        <dbReference type="ARBA" id="ARBA00004141"/>
    </source>
</evidence>
<dbReference type="Pfam" id="PF07690">
    <property type="entry name" value="MFS_1"/>
    <property type="match status" value="1"/>
</dbReference>
<keyword evidence="4 6" id="KW-1133">Transmembrane helix</keyword>
<dbReference type="InterPro" id="IPR011701">
    <property type="entry name" value="MFS"/>
</dbReference>
<dbReference type="Gramene" id="ESR45732">
    <property type="protein sequence ID" value="ESR45732"/>
    <property type="gene ID" value="CICLE_v10003550mg"/>
</dbReference>
<dbReference type="InParanoid" id="V4SY64"/>
<feature type="transmembrane region" description="Helical" evidence="6">
    <location>
        <begin position="23"/>
        <end position="46"/>
    </location>
</feature>
<dbReference type="KEGG" id="cic:CICLE_v10003550mg"/>
<dbReference type="AlphaFoldDB" id="V4SY64"/>
<organism evidence="8 9">
    <name type="scientific">Citrus clementina</name>
    <name type="common">Clementine</name>
    <name type="synonym">Citrus deliciosa x Citrus sinensis</name>
    <dbReference type="NCBI Taxonomy" id="85681"/>
    <lineage>
        <taxon>Eukaryota</taxon>
        <taxon>Viridiplantae</taxon>
        <taxon>Streptophyta</taxon>
        <taxon>Embryophyta</taxon>
        <taxon>Tracheophyta</taxon>
        <taxon>Spermatophyta</taxon>
        <taxon>Magnoliopsida</taxon>
        <taxon>eudicotyledons</taxon>
        <taxon>Gunneridae</taxon>
        <taxon>Pentapetalae</taxon>
        <taxon>rosids</taxon>
        <taxon>malvids</taxon>
        <taxon>Sapindales</taxon>
        <taxon>Rutaceae</taxon>
        <taxon>Aurantioideae</taxon>
        <taxon>Citrus</taxon>
    </lineage>
</organism>
<accession>V4SY64</accession>
<dbReference type="PANTHER" id="PTHR23504:SF114">
    <property type="entry name" value="PROTEIN ZINC INDUCED FACILITATOR-LIKE 1"/>
    <property type="match status" value="1"/>
</dbReference>
<feature type="transmembrane region" description="Helical" evidence="6">
    <location>
        <begin position="124"/>
        <end position="145"/>
    </location>
</feature>
<keyword evidence="3 6" id="KW-0812">Transmembrane</keyword>
<sequence>MLGRALTSVLWGMVADRCGRKPVIIIGCITVVIFNTLFGLSVSFWMAIATRFLLGALNGLLGPIKAYACEILRDQHKTLGLSTLSTAWGTGLIIGPAVGGFLAQPAEKYPKAFSKESMFGKFPYFLPCLCMSLFAFAVTIASCWIPETLHKHNEDGVSLDVSCDALESACGSNAEFKQDEGSEEATAKKSLMKNWPFISSTIVYCVFSLHDIAYTE</sequence>
<dbReference type="OMA" id="WIPRATS"/>
<comment type="subcellular location">
    <subcellularLocation>
        <location evidence="1">Membrane</location>
        <topology evidence="1">Multi-pass membrane protein</topology>
    </subcellularLocation>
</comment>
<dbReference type="Gene3D" id="1.20.1250.20">
    <property type="entry name" value="MFS general substrate transporter like domains"/>
    <property type="match status" value="1"/>
</dbReference>
<dbReference type="InterPro" id="IPR036259">
    <property type="entry name" value="MFS_trans_sf"/>
</dbReference>
<reference evidence="8 9" key="1">
    <citation type="submission" date="2013-10" db="EMBL/GenBank/DDBJ databases">
        <authorList>
            <consortium name="International Citrus Genome Consortium"/>
            <person name="Jenkins J."/>
            <person name="Schmutz J."/>
            <person name="Prochnik S."/>
            <person name="Rokhsar D."/>
            <person name="Gmitter F."/>
            <person name="Ollitrault P."/>
            <person name="Machado M."/>
            <person name="Talon M."/>
            <person name="Wincker P."/>
            <person name="Jaillon O."/>
            <person name="Morgante M."/>
        </authorList>
    </citation>
    <scope>NUCLEOTIDE SEQUENCE</scope>
    <source>
        <strain evidence="9">cv. Clemenules</strain>
    </source>
</reference>
<feature type="transmembrane region" description="Helical" evidence="6">
    <location>
        <begin position="84"/>
        <end position="104"/>
    </location>
</feature>
<evidence type="ECO:0000313" key="9">
    <source>
        <dbReference type="Proteomes" id="UP000030687"/>
    </source>
</evidence>
<dbReference type="STRING" id="85681.V4SY64"/>
<dbReference type="Proteomes" id="UP000030687">
    <property type="component" value="Unassembled WGS sequence"/>
</dbReference>
<keyword evidence="2" id="KW-0813">Transport</keyword>
<evidence type="ECO:0000256" key="4">
    <source>
        <dbReference type="ARBA" id="ARBA00022989"/>
    </source>
</evidence>
<protein>
    <recommendedName>
        <fullName evidence="7">Major facilitator superfamily (MFS) profile domain-containing protein</fullName>
    </recommendedName>
</protein>
<dbReference type="GO" id="GO:0090333">
    <property type="term" value="P:regulation of stomatal closure"/>
    <property type="evidence" value="ECO:0007669"/>
    <property type="project" value="TreeGrafter"/>
</dbReference>
<evidence type="ECO:0000256" key="3">
    <source>
        <dbReference type="ARBA" id="ARBA00022692"/>
    </source>
</evidence>
<evidence type="ECO:0000256" key="6">
    <source>
        <dbReference type="SAM" id="Phobius"/>
    </source>
</evidence>
<evidence type="ECO:0000256" key="5">
    <source>
        <dbReference type="ARBA" id="ARBA00023136"/>
    </source>
</evidence>
<name>V4SY64_CITCL</name>